<evidence type="ECO:0000256" key="1">
    <source>
        <dbReference type="ARBA" id="ARBA00004496"/>
    </source>
</evidence>
<evidence type="ECO:0000313" key="14">
    <source>
        <dbReference type="EMBL" id="QCI26395.1"/>
    </source>
</evidence>
<feature type="short sequence motif" description="'KMSKS' region" evidence="10">
    <location>
        <begin position="578"/>
        <end position="582"/>
    </location>
</feature>
<dbReference type="InterPro" id="IPR014729">
    <property type="entry name" value="Rossmann-like_a/b/a_fold"/>
</dbReference>
<accession>A0A4D6YMZ0</accession>
<comment type="domain">
    <text evidence="10">The C-terminal coiled-coil domain is crucial for aminoacylation activity.</text>
</comment>
<dbReference type="InterPro" id="IPR009008">
    <property type="entry name" value="Val/Leu/Ile-tRNA-synth_edit"/>
</dbReference>
<evidence type="ECO:0000256" key="2">
    <source>
        <dbReference type="ARBA" id="ARBA00011245"/>
    </source>
</evidence>
<dbReference type="PANTHER" id="PTHR11946:SF93">
    <property type="entry name" value="VALINE--TRNA LIGASE, CHLOROPLASTIC_MITOCHONDRIAL 2"/>
    <property type="match status" value="1"/>
</dbReference>
<dbReference type="PRINTS" id="PR00986">
    <property type="entry name" value="TRNASYNTHVAL"/>
</dbReference>
<dbReference type="EMBL" id="CP032998">
    <property type="protein sequence ID" value="QCI26395.1"/>
    <property type="molecule type" value="Genomic_DNA"/>
</dbReference>
<dbReference type="CDD" id="cd07962">
    <property type="entry name" value="Anticodon_Ia_Val"/>
    <property type="match status" value="1"/>
</dbReference>
<keyword evidence="11" id="KW-1133">Transmembrane helix</keyword>
<name>A0A4D6YMZ0_9GAMM</name>
<dbReference type="SUPFAM" id="SSF52374">
    <property type="entry name" value="Nucleotidylyl transferase"/>
    <property type="match status" value="1"/>
</dbReference>
<dbReference type="FunFam" id="3.40.50.620:FF:000032">
    <property type="entry name" value="Valine--tRNA ligase"/>
    <property type="match status" value="1"/>
</dbReference>
<keyword evidence="10" id="KW-0175">Coiled coil</keyword>
<keyword evidence="3 10" id="KW-0963">Cytoplasm</keyword>
<dbReference type="AlphaFoldDB" id="A0A4D6YMZ0"/>
<dbReference type="SUPFAM" id="SSF47323">
    <property type="entry name" value="Anticodon-binding domain of a subclass of class I aminoacyl-tRNA synthetases"/>
    <property type="match status" value="1"/>
</dbReference>
<comment type="subunit">
    <text evidence="2 10">Monomer.</text>
</comment>
<dbReference type="OrthoDB" id="9810365at2"/>
<dbReference type="InterPro" id="IPR033705">
    <property type="entry name" value="Anticodon_Ia_Val"/>
</dbReference>
<dbReference type="GO" id="GO:0005524">
    <property type="term" value="F:ATP binding"/>
    <property type="evidence" value="ECO:0007669"/>
    <property type="project" value="UniProtKB-UniRule"/>
</dbReference>
<dbReference type="GO" id="GO:0005829">
    <property type="term" value="C:cytosol"/>
    <property type="evidence" value="ECO:0007669"/>
    <property type="project" value="TreeGrafter"/>
</dbReference>
<feature type="short sequence motif" description="'HIGH' region" evidence="10">
    <location>
        <begin position="67"/>
        <end position="77"/>
    </location>
</feature>
<dbReference type="Gene3D" id="3.40.50.620">
    <property type="entry name" value="HUPs"/>
    <property type="match status" value="2"/>
</dbReference>
<evidence type="ECO:0000256" key="6">
    <source>
        <dbReference type="ARBA" id="ARBA00022840"/>
    </source>
</evidence>
<dbReference type="Gene3D" id="1.10.730.10">
    <property type="entry name" value="Isoleucyl-tRNA Synthetase, Domain 1"/>
    <property type="match status" value="1"/>
</dbReference>
<comment type="subcellular location">
    <subcellularLocation>
        <location evidence="1 10">Cytoplasm</location>
    </subcellularLocation>
</comment>
<keyword evidence="4 10" id="KW-0436">Ligase</keyword>
<feature type="binding site" evidence="10">
    <location>
        <position position="581"/>
    </location>
    <ligand>
        <name>ATP</name>
        <dbReference type="ChEBI" id="CHEBI:30616"/>
    </ligand>
</feature>
<evidence type="ECO:0000259" key="12">
    <source>
        <dbReference type="Pfam" id="PF00133"/>
    </source>
</evidence>
<evidence type="ECO:0000256" key="9">
    <source>
        <dbReference type="ARBA" id="ARBA00047552"/>
    </source>
</evidence>
<feature type="domain" description="Aminoacyl-tRNA synthetase class Ia" evidence="12">
    <location>
        <begin position="39"/>
        <end position="655"/>
    </location>
</feature>
<evidence type="ECO:0000256" key="7">
    <source>
        <dbReference type="ARBA" id="ARBA00022917"/>
    </source>
</evidence>
<dbReference type="InterPro" id="IPR009080">
    <property type="entry name" value="tRNAsynth_Ia_anticodon-bd"/>
</dbReference>
<dbReference type="NCBIfam" id="TIGR00422">
    <property type="entry name" value="valS"/>
    <property type="match status" value="1"/>
</dbReference>
<evidence type="ECO:0000259" key="13">
    <source>
        <dbReference type="Pfam" id="PF08264"/>
    </source>
</evidence>
<keyword evidence="6 10" id="KW-0067">ATP-binding</keyword>
<feature type="transmembrane region" description="Helical" evidence="11">
    <location>
        <begin position="812"/>
        <end position="831"/>
    </location>
</feature>
<evidence type="ECO:0000256" key="3">
    <source>
        <dbReference type="ARBA" id="ARBA00022490"/>
    </source>
</evidence>
<keyword evidence="15" id="KW-1185">Reference proteome</keyword>
<comment type="similarity">
    <text evidence="10">Belongs to the class-I aminoacyl-tRNA synthetase family. ValS type 1 subfamily.</text>
</comment>
<keyword evidence="5 10" id="KW-0547">Nucleotide-binding</keyword>
<sequence>MYNKNIIIYCIIKYLYDEFIRIDEMLNKNYNPKDIEKIIYNIWKNCNYFKPNYNLKKSSFCIILPPPNITGNLHMGHAFQQTIMDILIRYNRMKGKNTLWQIGIDHAGIATQIMVSKKIQLKENKTLHQISRDYFVSQCWKWKKKLNYNINYQMQRLGNSIDWSRERFTLDNKISYNVQKIFIRLYKNNLIYRKKRLSNWDIKLKTVISDLEVEIKNTYNQIWYIKYLILEKYQLSYKSKYLVVATTRPETLLGDTAIAVNPNDIRYQWCIGKYVKVPLLNRYIPIISDNYVDINKGTGCVKITPAHDFNDYEVSLRHKLPMINIFQKNGNICRQLDVYDTHGNFSNIYDSYVPNELRDLNKYTARKKIIHLLKKSNLLDYYLYDNVRVLLGDRSGSEIEPMLTNQWYLRTSLLSEHAILAVKEKKIKFIPNQYKNMYLSWMNNIQDWCISRQLWWGHRIPAWYDIHGNVYVEKNEKTVRKKHIILHNQKLIQDHDVLDTWFSSSLWTFLALDWPQKKMLKIFHPTHVLVSGFDIIFFWIARMIMMTMYCLQDNIGILKIPFKQVYITGLIRDNMGQKMSKSKGNVLDPIDIIDGISFDDLLKKRTDNIMKDDFFHKIKTDTKKNFPNGIKNFGADALRFTFSSLSSINRNIQWDMNKLQGYRNFCNKLWNAGRFILKYVHIQNINIKNIKKNFLFFDLWIFMELNNTINMYHKFLKLYRFDLVTYEIYNFVWNKFCNWYLEFVKIILQHGSFVDIQNVQWTLVSIFEVILKLLHPIIPFITEIIWLKLRNIFSIVGETIMLQSLPIFNKKIMNFQIIYFMGIIQKIVLFMRQTRINLKLKCNYFLCVFISNAHFELNDFLFKNKSIIKKIGYIKNMKILSSINDIKINAIIGLVDKIKIFIIL</sequence>
<evidence type="ECO:0000256" key="5">
    <source>
        <dbReference type="ARBA" id="ARBA00022741"/>
    </source>
</evidence>
<dbReference type="InterPro" id="IPR002300">
    <property type="entry name" value="aa-tRNA-synth_Ia"/>
</dbReference>
<comment type="domain">
    <text evidence="10">ValRS has two distinct active sites: one for aminoacylation and one for editing. The misactivated threonine is translocated from the active site to the editing site.</text>
</comment>
<feature type="domain" description="Methionyl/Valyl/Leucyl/Isoleucyl-tRNA synthetase anticodon-binding" evidence="13">
    <location>
        <begin position="698"/>
        <end position="841"/>
    </location>
</feature>
<dbReference type="SUPFAM" id="SSF50677">
    <property type="entry name" value="ValRS/IleRS/LeuRS editing domain"/>
    <property type="match status" value="1"/>
</dbReference>
<organism evidence="14 15">
    <name type="scientific">Buchnera aphidicola</name>
    <name type="common">Stegophylla sp.</name>
    <dbReference type="NCBI Taxonomy" id="2315800"/>
    <lineage>
        <taxon>Bacteria</taxon>
        <taxon>Pseudomonadati</taxon>
        <taxon>Pseudomonadota</taxon>
        <taxon>Gammaproteobacteria</taxon>
        <taxon>Enterobacterales</taxon>
        <taxon>Erwiniaceae</taxon>
        <taxon>Buchnera</taxon>
    </lineage>
</organism>
<dbReference type="InterPro" id="IPR013155">
    <property type="entry name" value="M/V/L/I-tRNA-synth_anticd-bd"/>
</dbReference>
<keyword evidence="8 10" id="KW-0030">Aminoacyl-tRNA synthetase</keyword>
<evidence type="ECO:0000256" key="4">
    <source>
        <dbReference type="ARBA" id="ARBA00022598"/>
    </source>
</evidence>
<evidence type="ECO:0000256" key="11">
    <source>
        <dbReference type="SAM" id="Phobius"/>
    </source>
</evidence>
<protein>
    <recommendedName>
        <fullName evidence="10">Valine--tRNA ligase</fullName>
        <ecNumber evidence="10">6.1.1.9</ecNumber>
    </recommendedName>
    <alternativeName>
        <fullName evidence="10">Valyl-tRNA synthetase</fullName>
        <shortName evidence="10">ValRS</shortName>
    </alternativeName>
</protein>
<dbReference type="EC" id="6.1.1.9" evidence="10"/>
<dbReference type="CDD" id="cd00817">
    <property type="entry name" value="ValRS_core"/>
    <property type="match status" value="1"/>
</dbReference>
<keyword evidence="11" id="KW-0472">Membrane</keyword>
<comment type="function">
    <text evidence="10">Catalyzes the attachment of valine to tRNA(Val). As ValRS can inadvertently accommodate and process structurally similar amino acids such as threonine, to avoid such errors, it has a 'posttransfer' editing activity that hydrolyzes mischarged Thr-tRNA(Val) in a tRNA-dependent manner.</text>
</comment>
<dbReference type="HAMAP" id="MF_02004">
    <property type="entry name" value="Val_tRNA_synth_type1"/>
    <property type="match status" value="1"/>
</dbReference>
<dbReference type="Gene3D" id="3.90.740.10">
    <property type="entry name" value="Valyl/Leucyl/Isoleucyl-tRNA synthetase, editing domain"/>
    <property type="match status" value="2"/>
</dbReference>
<dbReference type="Pfam" id="PF08264">
    <property type="entry name" value="Anticodon_1"/>
    <property type="match status" value="1"/>
</dbReference>
<comment type="catalytic activity">
    <reaction evidence="9 10">
        <text>tRNA(Val) + L-valine + ATP = L-valyl-tRNA(Val) + AMP + diphosphate</text>
        <dbReference type="Rhea" id="RHEA:10704"/>
        <dbReference type="Rhea" id="RHEA-COMP:9672"/>
        <dbReference type="Rhea" id="RHEA-COMP:9708"/>
        <dbReference type="ChEBI" id="CHEBI:30616"/>
        <dbReference type="ChEBI" id="CHEBI:33019"/>
        <dbReference type="ChEBI" id="CHEBI:57762"/>
        <dbReference type="ChEBI" id="CHEBI:78442"/>
        <dbReference type="ChEBI" id="CHEBI:78537"/>
        <dbReference type="ChEBI" id="CHEBI:456215"/>
        <dbReference type="EC" id="6.1.1.9"/>
    </reaction>
</comment>
<dbReference type="Proteomes" id="UP000298636">
    <property type="component" value="Chromosome"/>
</dbReference>
<dbReference type="GO" id="GO:0002161">
    <property type="term" value="F:aminoacyl-tRNA deacylase activity"/>
    <property type="evidence" value="ECO:0007669"/>
    <property type="project" value="InterPro"/>
</dbReference>
<keyword evidence="11" id="KW-0812">Transmembrane</keyword>
<dbReference type="GO" id="GO:0006438">
    <property type="term" value="P:valyl-tRNA aminoacylation"/>
    <property type="evidence" value="ECO:0007669"/>
    <property type="project" value="UniProtKB-UniRule"/>
</dbReference>
<dbReference type="Pfam" id="PF00133">
    <property type="entry name" value="tRNA-synt_1"/>
    <property type="match status" value="1"/>
</dbReference>
<dbReference type="NCBIfam" id="NF004349">
    <property type="entry name" value="PRK05729.1"/>
    <property type="match status" value="1"/>
</dbReference>
<dbReference type="GO" id="GO:0004832">
    <property type="term" value="F:valine-tRNA ligase activity"/>
    <property type="evidence" value="ECO:0007669"/>
    <property type="project" value="UniProtKB-UniRule"/>
</dbReference>
<dbReference type="InterPro" id="IPR002303">
    <property type="entry name" value="Valyl-tRNA_ligase"/>
</dbReference>
<gene>
    <name evidence="10" type="primary">valS</name>
    <name evidence="14" type="ORF">D9V79_01120</name>
</gene>
<reference evidence="14 15" key="1">
    <citation type="submission" date="2018-10" db="EMBL/GenBank/DDBJ databases">
        <title>Comparative functional genomics of the obligate endosymbiont Buchnera aphidicola.</title>
        <authorList>
            <person name="Chong R.A."/>
        </authorList>
    </citation>
    <scope>NUCLEOTIDE SEQUENCE [LARGE SCALE GENOMIC DNA]</scope>
    <source>
        <strain evidence="14 15">Ssp</strain>
    </source>
</reference>
<proteinExistence type="inferred from homology"/>
<dbReference type="PROSITE" id="PS00178">
    <property type="entry name" value="AA_TRNA_LIGASE_I"/>
    <property type="match status" value="1"/>
</dbReference>
<evidence type="ECO:0000313" key="15">
    <source>
        <dbReference type="Proteomes" id="UP000298636"/>
    </source>
</evidence>
<evidence type="ECO:0000256" key="8">
    <source>
        <dbReference type="ARBA" id="ARBA00023146"/>
    </source>
</evidence>
<evidence type="ECO:0000256" key="10">
    <source>
        <dbReference type="HAMAP-Rule" id="MF_02004"/>
    </source>
</evidence>
<keyword evidence="7 10" id="KW-0648">Protein biosynthesis</keyword>
<dbReference type="InterPro" id="IPR001412">
    <property type="entry name" value="aa-tRNA-synth_I_CS"/>
</dbReference>
<dbReference type="PANTHER" id="PTHR11946">
    <property type="entry name" value="VALYL-TRNA SYNTHETASES"/>
    <property type="match status" value="1"/>
</dbReference>